<keyword evidence="5 9" id="KW-0720">Serine protease</keyword>
<dbReference type="GO" id="GO:0003676">
    <property type="term" value="F:nucleic acid binding"/>
    <property type="evidence" value="ECO:0007669"/>
    <property type="project" value="InterPro"/>
</dbReference>
<evidence type="ECO:0000256" key="7">
    <source>
        <dbReference type="PIRSR" id="PIRSR640255-1"/>
    </source>
</evidence>
<keyword evidence="3" id="KW-0732">Signal</keyword>
<accession>A0A2T4Z1I4</accession>
<dbReference type="SUPFAM" id="SSF54060">
    <property type="entry name" value="His-Me finger endonucleases"/>
    <property type="match status" value="1"/>
</dbReference>
<evidence type="ECO:0000256" key="5">
    <source>
        <dbReference type="ARBA" id="ARBA00022825"/>
    </source>
</evidence>
<keyword evidence="2 9" id="KW-0645">Protease</keyword>
<dbReference type="Pfam" id="PF01223">
    <property type="entry name" value="Endonuclease_NS"/>
    <property type="match status" value="1"/>
</dbReference>
<dbReference type="Gene3D" id="2.40.10.10">
    <property type="entry name" value="Trypsin-like serine proteases"/>
    <property type="match status" value="2"/>
</dbReference>
<dbReference type="PANTHER" id="PTHR13966:SF5">
    <property type="entry name" value="ENDONUCLEASE G, MITOCHONDRIAL"/>
    <property type="match status" value="1"/>
</dbReference>
<dbReference type="RefSeq" id="WP_108178350.1">
    <property type="nucleotide sequence ID" value="NZ_PZZL01000006.1"/>
</dbReference>
<comment type="similarity">
    <text evidence="1 9">Belongs to the peptidase S1B family.</text>
</comment>
<dbReference type="GO" id="GO:0006508">
    <property type="term" value="P:proteolysis"/>
    <property type="evidence" value="ECO:0007669"/>
    <property type="project" value="UniProtKB-KW"/>
</dbReference>
<dbReference type="GO" id="GO:0004519">
    <property type="term" value="F:endonuclease activity"/>
    <property type="evidence" value="ECO:0007669"/>
    <property type="project" value="UniProtKB-KW"/>
</dbReference>
<evidence type="ECO:0000313" key="14">
    <source>
        <dbReference type="Proteomes" id="UP000241808"/>
    </source>
</evidence>
<evidence type="ECO:0000256" key="9">
    <source>
        <dbReference type="RuleBase" id="RU004296"/>
    </source>
</evidence>
<evidence type="ECO:0000256" key="2">
    <source>
        <dbReference type="ARBA" id="ARBA00022670"/>
    </source>
</evidence>
<reference evidence="13 14" key="1">
    <citation type="submission" date="2018-04" db="EMBL/GenBank/DDBJ databases">
        <title>Genomic Encyclopedia of Archaeal and Bacterial Type Strains, Phase II (KMG-II): from individual species to whole genera.</title>
        <authorList>
            <person name="Goeker M."/>
        </authorList>
    </citation>
    <scope>NUCLEOTIDE SEQUENCE [LARGE SCALE GENOMIC DNA]</scope>
    <source>
        <strain evidence="13 14">DSM 25521</strain>
    </source>
</reference>
<evidence type="ECO:0000256" key="1">
    <source>
        <dbReference type="ARBA" id="ARBA00008764"/>
    </source>
</evidence>
<evidence type="ECO:0000256" key="8">
    <source>
        <dbReference type="PIRSR" id="PIRSR640255-2"/>
    </source>
</evidence>
<dbReference type="PRINTS" id="PR00839">
    <property type="entry name" value="V8PROTEASE"/>
</dbReference>
<evidence type="ECO:0000259" key="12">
    <source>
        <dbReference type="SMART" id="SM00892"/>
    </source>
</evidence>
<feature type="binding site" evidence="8">
    <location>
        <position position="559"/>
    </location>
    <ligand>
        <name>Mg(2+)</name>
        <dbReference type="ChEBI" id="CHEBI:18420"/>
        <note>catalytic</note>
    </ligand>
</feature>
<feature type="region of interest" description="Disordered" evidence="10">
    <location>
        <begin position="676"/>
        <end position="705"/>
    </location>
</feature>
<evidence type="ECO:0000256" key="10">
    <source>
        <dbReference type="SAM" id="MobiDB-lite"/>
    </source>
</evidence>
<protein>
    <recommendedName>
        <fullName evidence="9">Serine protease</fullName>
        <ecNumber evidence="9">3.4.21.-</ecNumber>
    </recommendedName>
</protein>
<dbReference type="OrthoDB" id="9811262at2"/>
<dbReference type="PANTHER" id="PTHR13966">
    <property type="entry name" value="ENDONUCLEASE RELATED"/>
    <property type="match status" value="1"/>
</dbReference>
<dbReference type="GO" id="GO:0008236">
    <property type="term" value="F:serine-type peptidase activity"/>
    <property type="evidence" value="ECO:0007669"/>
    <property type="project" value="UniProtKB-KW"/>
</dbReference>
<dbReference type="InterPro" id="IPR043504">
    <property type="entry name" value="Peptidase_S1_PA_chymotrypsin"/>
</dbReference>
<feature type="active site" description="Charge relay system" evidence="6">
    <location>
        <position position="161"/>
    </location>
</feature>
<sequence>MGVIGNVVMQDDRQVAEAVRRLIDLVADKPPAVVESAERRDDRRRFLAETLGSDGDVVFERIIAGDELQPVAYLERGAIAARAVAKIALRSQAGSAIGSGTGFLIAPGVLITNNHVMPDRSLAINSMAQFGYELDVTGKAVGPVDFALDAGRLFHTDVALDFTVVAVRPLAQDGTSRLDAYGYLPLLGTTGKAMEGEWLSLIQHPNGERKQVCVRENKLIKRQPDVLWYSSDTKPGSSGSPVFNNDWFVVALHHKGVPEMRDGVIQTVDGRDFDARTMSEDRVKWIGNEGVRASRIFATLQAALPGHPLLQPLFQATPASARVETPALAPDTRRAAPPTASAPSSPPALPATSPASTVMATNETITIPIEIRLTVRPDGAVAAPAVVASTESFAIEAKRSAEPKREAPFDPDYGKRKGYDPKFLGGGAKIVGLPVLGAQNEVNAAPLLSPTASNKHVLHYDNYSVVMHKDRRLAMFSAANVSFGHRYEMARTRDVWRLDPRIRKEHQLDGFYYAKNQFDRGHLTRREDLEWGTTPRKALMSAGDTCHWTNCTPQHSRFNQNREIWQGIERYILEESIEAGHVDTQIITGPVLDEGDPEYKKIKYPLQFWKVVAALKQDGSLFATAYIASQAEVIAQYGIETTEAPFGAYKTFQTRIAEIERLTGLTFVSGEGGATPLSNYDPLEGRPVSRRRRLATSESTSGVSLPPDYLPIDDLSDIIV</sequence>
<organism evidence="13 14">
    <name type="scientific">Phreatobacter oligotrophus</name>
    <dbReference type="NCBI Taxonomy" id="1122261"/>
    <lineage>
        <taxon>Bacteria</taxon>
        <taxon>Pseudomonadati</taxon>
        <taxon>Pseudomonadota</taxon>
        <taxon>Alphaproteobacteria</taxon>
        <taxon>Hyphomicrobiales</taxon>
        <taxon>Phreatobacteraceae</taxon>
        <taxon>Phreatobacter</taxon>
    </lineage>
</organism>
<gene>
    <name evidence="13" type="ORF">C8P69_106238</name>
</gene>
<comment type="caution">
    <text evidence="13">The sequence shown here is derived from an EMBL/GenBank/DDBJ whole genome shotgun (WGS) entry which is preliminary data.</text>
</comment>
<keyword evidence="13" id="KW-0255">Endonuclease</keyword>
<dbReference type="GO" id="GO:0046872">
    <property type="term" value="F:metal ion binding"/>
    <property type="evidence" value="ECO:0007669"/>
    <property type="project" value="UniProtKB-KW"/>
</dbReference>
<dbReference type="SMART" id="SM00477">
    <property type="entry name" value="NUC"/>
    <property type="match status" value="1"/>
</dbReference>
<feature type="active site" description="Proton acceptor" evidence="7">
    <location>
        <position position="522"/>
    </location>
</feature>
<feature type="compositionally biased region" description="Low complexity" evidence="10">
    <location>
        <begin position="325"/>
        <end position="343"/>
    </location>
</feature>
<dbReference type="AlphaFoldDB" id="A0A2T4Z1I4"/>
<keyword evidence="14" id="KW-1185">Reference proteome</keyword>
<feature type="domain" description="DNA/RNA non-specific endonuclease/pyrophosphatase/phosphodiesterase" evidence="12">
    <location>
        <begin position="459"/>
        <end position="674"/>
    </location>
</feature>
<dbReference type="InterPro" id="IPR009003">
    <property type="entry name" value="Peptidase_S1_PA"/>
</dbReference>
<dbReference type="Proteomes" id="UP000241808">
    <property type="component" value="Unassembled WGS sequence"/>
</dbReference>
<feature type="active site" description="Charge relay system" evidence="6">
    <location>
        <position position="238"/>
    </location>
</feature>
<evidence type="ECO:0000313" key="13">
    <source>
        <dbReference type="EMBL" id="PTM53584.1"/>
    </source>
</evidence>
<dbReference type="Pfam" id="PF13365">
    <property type="entry name" value="Trypsin_2"/>
    <property type="match status" value="1"/>
</dbReference>
<evidence type="ECO:0000256" key="3">
    <source>
        <dbReference type="ARBA" id="ARBA00022729"/>
    </source>
</evidence>
<dbReference type="InterPro" id="IPR001604">
    <property type="entry name" value="Endo_G_ENPP1-like_dom"/>
</dbReference>
<evidence type="ECO:0000256" key="4">
    <source>
        <dbReference type="ARBA" id="ARBA00022801"/>
    </source>
</evidence>
<dbReference type="InterPro" id="IPR040255">
    <property type="entry name" value="Non-specific_endonuclease"/>
</dbReference>
<keyword evidence="4 9" id="KW-0378">Hydrolase</keyword>
<feature type="region of interest" description="Disordered" evidence="10">
    <location>
        <begin position="324"/>
        <end position="356"/>
    </location>
</feature>
<dbReference type="SMART" id="SM00892">
    <property type="entry name" value="Endonuclease_NS"/>
    <property type="match status" value="1"/>
</dbReference>
<dbReference type="EMBL" id="PZZL01000006">
    <property type="protein sequence ID" value="PTM53584.1"/>
    <property type="molecule type" value="Genomic_DNA"/>
</dbReference>
<name>A0A2T4Z1I4_9HYPH</name>
<proteinExistence type="inferred from homology"/>
<dbReference type="InterPro" id="IPR008256">
    <property type="entry name" value="Peptidase_S1B"/>
</dbReference>
<dbReference type="InterPro" id="IPR044929">
    <property type="entry name" value="DNA/RNA_non-sp_Endonuclease_sf"/>
</dbReference>
<dbReference type="Gene3D" id="3.40.570.10">
    <property type="entry name" value="Extracellular Endonuclease, subunit A"/>
    <property type="match status" value="1"/>
</dbReference>
<evidence type="ECO:0000256" key="6">
    <source>
        <dbReference type="PIRSR" id="PIRSR608256-1"/>
    </source>
</evidence>
<dbReference type="SUPFAM" id="SSF50494">
    <property type="entry name" value="Trypsin-like serine proteases"/>
    <property type="match status" value="1"/>
</dbReference>
<dbReference type="InterPro" id="IPR020821">
    <property type="entry name" value="ENPP1-3/EXOG-like_nuc-like"/>
</dbReference>
<feature type="domain" description="ENPP1-3/EXOG-like endonuclease/phosphodiesterase" evidence="11">
    <location>
        <begin position="460"/>
        <end position="674"/>
    </location>
</feature>
<dbReference type="EC" id="3.4.21.-" evidence="9"/>
<evidence type="ECO:0000259" key="11">
    <source>
        <dbReference type="SMART" id="SM00477"/>
    </source>
</evidence>
<keyword evidence="13" id="KW-0540">Nuclease</keyword>
<keyword evidence="8" id="KW-0479">Metal-binding</keyword>
<dbReference type="InterPro" id="IPR044925">
    <property type="entry name" value="His-Me_finger_sf"/>
</dbReference>
<feature type="active site" description="Charge relay system" evidence="6">
    <location>
        <position position="115"/>
    </location>
</feature>